<evidence type="ECO:0000313" key="3">
    <source>
        <dbReference type="Proteomes" id="UP000018130"/>
    </source>
</evidence>
<reference evidence="2 3" key="1">
    <citation type="submission" date="2013-01" db="EMBL/GenBank/DDBJ databases">
        <authorList>
            <person name="Bench S."/>
        </authorList>
    </citation>
    <scope>NUCLEOTIDE SEQUENCE [LARGE SCALE GENOMIC DNA]</scope>
    <source>
        <strain evidence="2 3">WH 0402</strain>
    </source>
</reference>
<evidence type="ECO:0000313" key="2">
    <source>
        <dbReference type="EMBL" id="CCQ69385.1"/>
    </source>
</evidence>
<feature type="region of interest" description="Disordered" evidence="1">
    <location>
        <begin position="37"/>
        <end position="109"/>
    </location>
</feature>
<dbReference type="Proteomes" id="UP000018130">
    <property type="component" value="Unassembled WGS sequence"/>
</dbReference>
<reference evidence="2 3" key="2">
    <citation type="submission" date="2013-09" db="EMBL/GenBank/DDBJ databases">
        <title>Whole genome comparison of six Crocosphaera watsonii strains with differing phenotypes.</title>
        <authorList>
            <person name="Bench S.R."/>
            <person name="Heller P."/>
            <person name="Frank I."/>
            <person name="Arciniega M."/>
            <person name="Shilova I.N."/>
            <person name="Zehr J.P."/>
        </authorList>
    </citation>
    <scope>NUCLEOTIDE SEQUENCE [LARGE SCALE GENOMIC DNA]</scope>
    <source>
        <strain evidence="2 3">WH 0402</strain>
    </source>
</reference>
<dbReference type="AlphaFoldDB" id="T2JVZ6"/>
<feature type="compositionally biased region" description="Polar residues" evidence="1">
    <location>
        <begin position="75"/>
        <end position="100"/>
    </location>
</feature>
<gene>
    <name evidence="2" type="ORF">CWATWH0402_660</name>
</gene>
<organism evidence="2 3">
    <name type="scientific">Crocosphaera watsonii WH 0402</name>
    <dbReference type="NCBI Taxonomy" id="1284629"/>
    <lineage>
        <taxon>Bacteria</taxon>
        <taxon>Bacillati</taxon>
        <taxon>Cyanobacteriota</taxon>
        <taxon>Cyanophyceae</taxon>
        <taxon>Oscillatoriophycideae</taxon>
        <taxon>Chroococcales</taxon>
        <taxon>Aphanothecaceae</taxon>
        <taxon>Crocosphaera</taxon>
    </lineage>
</organism>
<protein>
    <submittedName>
        <fullName evidence="2">Uncharacterized protein</fullName>
    </submittedName>
</protein>
<evidence type="ECO:0000256" key="1">
    <source>
        <dbReference type="SAM" id="MobiDB-lite"/>
    </source>
</evidence>
<accession>T2JVZ6</accession>
<proteinExistence type="predicted"/>
<feature type="compositionally biased region" description="Polar residues" evidence="1">
    <location>
        <begin position="50"/>
        <end position="65"/>
    </location>
</feature>
<dbReference type="EMBL" id="CAQN01000963">
    <property type="protein sequence ID" value="CCQ69385.1"/>
    <property type="molecule type" value="Genomic_DNA"/>
</dbReference>
<sequence>MDEDRPPMIEGIYTLSSGESVKSCVQEVMAETPISVECGDCGDFSETSRKNQPSSQALLDQPSTPRKSKIKIENLENNPPHSPQSSPALVTEDNQPNTDSPQEEEKLSDWDEMILAIDSQMERLGWDKQQGQQYLFEKYGKKSRQTLREEQLLEFLEDLKAQPKFKVGQTAIFRGTKVIIECLINKCVALVRSFSNPSEQPIEVSIHHLSLAI</sequence>
<comment type="caution">
    <text evidence="2">The sequence shown here is derived from an EMBL/GenBank/DDBJ whole genome shotgun (WGS) entry which is preliminary data.</text>
</comment>
<name>T2JVZ6_CROWT</name>